<keyword evidence="2" id="KW-1185">Reference proteome</keyword>
<name>A0ACC2DML9_DIPCM</name>
<reference evidence="2" key="1">
    <citation type="journal article" date="2024" name="Proc. Natl. Acad. Sci. U.S.A.">
        <title>Extraordinary preservation of gene collinearity over three hundred million years revealed in homosporous lycophytes.</title>
        <authorList>
            <person name="Li C."/>
            <person name="Wickell D."/>
            <person name="Kuo L.Y."/>
            <person name="Chen X."/>
            <person name="Nie B."/>
            <person name="Liao X."/>
            <person name="Peng D."/>
            <person name="Ji J."/>
            <person name="Jenkins J."/>
            <person name="Williams M."/>
            <person name="Shu S."/>
            <person name="Plott C."/>
            <person name="Barry K."/>
            <person name="Rajasekar S."/>
            <person name="Grimwood J."/>
            <person name="Han X."/>
            <person name="Sun S."/>
            <person name="Hou Z."/>
            <person name="He W."/>
            <person name="Dai G."/>
            <person name="Sun C."/>
            <person name="Schmutz J."/>
            <person name="Leebens-Mack J.H."/>
            <person name="Li F.W."/>
            <person name="Wang L."/>
        </authorList>
    </citation>
    <scope>NUCLEOTIDE SEQUENCE [LARGE SCALE GENOMIC DNA]</scope>
    <source>
        <strain evidence="2">cv. PW_Plant_1</strain>
    </source>
</reference>
<proteinExistence type="predicted"/>
<organism evidence="1 2">
    <name type="scientific">Diphasiastrum complanatum</name>
    <name type="common">Issler's clubmoss</name>
    <name type="synonym">Lycopodium complanatum</name>
    <dbReference type="NCBI Taxonomy" id="34168"/>
    <lineage>
        <taxon>Eukaryota</taxon>
        <taxon>Viridiplantae</taxon>
        <taxon>Streptophyta</taxon>
        <taxon>Embryophyta</taxon>
        <taxon>Tracheophyta</taxon>
        <taxon>Lycopodiopsida</taxon>
        <taxon>Lycopodiales</taxon>
        <taxon>Lycopodiaceae</taxon>
        <taxon>Lycopodioideae</taxon>
        <taxon>Diphasiastrum</taxon>
    </lineage>
</organism>
<evidence type="ECO:0000313" key="2">
    <source>
        <dbReference type="Proteomes" id="UP001162992"/>
    </source>
</evidence>
<comment type="caution">
    <text evidence="1">The sequence shown here is derived from an EMBL/GenBank/DDBJ whole genome shotgun (WGS) entry which is preliminary data.</text>
</comment>
<accession>A0ACC2DML9</accession>
<dbReference type="EMBL" id="CM055096">
    <property type="protein sequence ID" value="KAJ7555499.1"/>
    <property type="molecule type" value="Genomic_DNA"/>
</dbReference>
<protein>
    <submittedName>
        <fullName evidence="1">Uncharacterized protein</fullName>
    </submittedName>
</protein>
<evidence type="ECO:0000313" key="1">
    <source>
        <dbReference type="EMBL" id="KAJ7555499.1"/>
    </source>
</evidence>
<gene>
    <name evidence="1" type="ORF">O6H91_05G041700</name>
</gene>
<dbReference type="Proteomes" id="UP001162992">
    <property type="component" value="Chromosome 5"/>
</dbReference>
<sequence>MTALKNSSVAVVDQSIKSQSTWYASTLKRLSFLRILTKLSLLWRHPFVTLLVLLLLTPPVQPIVKFFSPLIVLTFLCIVAFKSSGSPLDKIKEGKAHIRIGDEIAAGMDVLRLSEGWAAFMHHGFQPDSMLKPEGDPNSWMQKIKRKTYVQTQNETFVANVLNGSDSNLKGIGLSFLTGQMKDGKALHAKIEDEFAQMDGLERDGTWASLSYDELQPDNTFTQNSLTSLTGPVTESKFQSKNLVKFEDEIAGMDGQGGDGDWSCQMQDGLQSDTDTDQDDVYSFVREEMEENDIPVHIEDPTAAIGLGKERQLYDGFQQEGNLKHESIVDFTMENTNMFKTEIPIEEEIARKDVASKPHHGFQTDSNPKHECSLEQKIDTQVQIEDKIASMGVPADHDQDFGAELCHEFQPYSSQKLQEDDPNPENGLIPQRWRDWVRGVETDGLSIWTSENNLLKNVDEKTLCTNFNQEITGIAAMEEFMCNGAFAAADENGGVLLEELSAFIQELTVKLQSFSGFEADIGQKGIMKDQKDIKIACNMNDPTGLKLVDFSPLVETLDDSNTEQGDESSRWDEALDSEKESLDSENGEGSIWPRASDVSDLGATVTEKEIKSLKPEYVTLDKECKVLQDKDTVKYSEQKTGNWQTAEDAEDSDDSFDPYVRLFAQAASDAEDDGPYLHRHPEHQGLPFPQKVSSLKIKDKSSDTTVRERSSIHTEGLFRKRRLCFICRAIRAFRGKRL</sequence>